<gene>
    <name evidence="1" type="ORF">JJB74_29985</name>
</gene>
<reference evidence="1" key="1">
    <citation type="submission" date="2021-01" db="EMBL/GenBank/DDBJ databases">
        <title>Genome sequence of strain Noviherbaspirillum sp. DKR-6.</title>
        <authorList>
            <person name="Chaudhary D.K."/>
        </authorList>
    </citation>
    <scope>NUCLEOTIDE SEQUENCE</scope>
    <source>
        <strain evidence="1">DKR-6</strain>
    </source>
</reference>
<organism evidence="1 2">
    <name type="scientific">Noviherbaspirillum pedocola</name>
    <dbReference type="NCBI Taxonomy" id="2801341"/>
    <lineage>
        <taxon>Bacteria</taxon>
        <taxon>Pseudomonadati</taxon>
        <taxon>Pseudomonadota</taxon>
        <taxon>Betaproteobacteria</taxon>
        <taxon>Burkholderiales</taxon>
        <taxon>Oxalobacteraceae</taxon>
        <taxon>Noviherbaspirillum</taxon>
    </lineage>
</organism>
<evidence type="ECO:0000313" key="2">
    <source>
        <dbReference type="Proteomes" id="UP000622890"/>
    </source>
</evidence>
<keyword evidence="2" id="KW-1185">Reference proteome</keyword>
<proteinExistence type="predicted"/>
<name>A0A934T473_9BURK</name>
<protein>
    <submittedName>
        <fullName evidence="1">Uncharacterized protein</fullName>
    </submittedName>
</protein>
<evidence type="ECO:0000313" key="1">
    <source>
        <dbReference type="EMBL" id="MBK4738863.1"/>
    </source>
</evidence>
<dbReference type="EMBL" id="JAEPBG010000029">
    <property type="protein sequence ID" value="MBK4738863.1"/>
    <property type="molecule type" value="Genomic_DNA"/>
</dbReference>
<accession>A0A934T473</accession>
<comment type="caution">
    <text evidence="1">The sequence shown here is derived from an EMBL/GenBank/DDBJ whole genome shotgun (WGS) entry which is preliminary data.</text>
</comment>
<dbReference type="RefSeq" id="WP_200598234.1">
    <property type="nucleotide sequence ID" value="NZ_JAEPBG010000029.1"/>
</dbReference>
<sequence>METMESTMAHAQRFAYPEGAKVYGMVVDGHTSGALVRLGLDALARTDADLLVFLCPTPDDIRDRVDWSEIESRIRFAGGKRSAYDVQMVGSGIELMEASLRMRVMRLPDDYVFI</sequence>
<dbReference type="Proteomes" id="UP000622890">
    <property type="component" value="Unassembled WGS sequence"/>
</dbReference>
<dbReference type="AlphaFoldDB" id="A0A934T473"/>